<accession>A0A4C1XKM3</accession>
<keyword evidence="2" id="KW-1185">Reference proteome</keyword>
<dbReference type="EMBL" id="BGZK01000849">
    <property type="protein sequence ID" value="GBP62765.1"/>
    <property type="molecule type" value="Genomic_DNA"/>
</dbReference>
<evidence type="ECO:0000313" key="2">
    <source>
        <dbReference type="Proteomes" id="UP000299102"/>
    </source>
</evidence>
<dbReference type="Proteomes" id="UP000299102">
    <property type="component" value="Unassembled WGS sequence"/>
</dbReference>
<proteinExistence type="predicted"/>
<dbReference type="AlphaFoldDB" id="A0A4C1XKM3"/>
<name>A0A4C1XKM3_EUMVA</name>
<gene>
    <name evidence="1" type="ORF">EVAR_51717_1</name>
</gene>
<evidence type="ECO:0000313" key="1">
    <source>
        <dbReference type="EMBL" id="GBP62765.1"/>
    </source>
</evidence>
<organism evidence="1 2">
    <name type="scientific">Eumeta variegata</name>
    <name type="common">Bagworm moth</name>
    <name type="synonym">Eumeta japonica</name>
    <dbReference type="NCBI Taxonomy" id="151549"/>
    <lineage>
        <taxon>Eukaryota</taxon>
        <taxon>Metazoa</taxon>
        <taxon>Ecdysozoa</taxon>
        <taxon>Arthropoda</taxon>
        <taxon>Hexapoda</taxon>
        <taxon>Insecta</taxon>
        <taxon>Pterygota</taxon>
        <taxon>Neoptera</taxon>
        <taxon>Endopterygota</taxon>
        <taxon>Lepidoptera</taxon>
        <taxon>Glossata</taxon>
        <taxon>Ditrysia</taxon>
        <taxon>Tineoidea</taxon>
        <taxon>Psychidae</taxon>
        <taxon>Oiketicinae</taxon>
        <taxon>Eumeta</taxon>
    </lineage>
</organism>
<sequence length="165" mass="18431">MKYLNIKCRGEPSPFDVGITWRPPYLVVGSPLNLFVTFIFSDEGGNNFFLLVSLNVGTLCHDEGIFVVSWLTLEFVSMTRLAEDTRHEESNRQINSFSFQKNAAKRHYRVRSNDVKHPNRHIVLAKISSSPPGFASLAGGQTILAHGLSGPQAQARLNHTQSYTV</sequence>
<reference evidence="1 2" key="1">
    <citation type="journal article" date="2019" name="Commun. Biol.">
        <title>The bagworm genome reveals a unique fibroin gene that provides high tensile strength.</title>
        <authorList>
            <person name="Kono N."/>
            <person name="Nakamura H."/>
            <person name="Ohtoshi R."/>
            <person name="Tomita M."/>
            <person name="Numata K."/>
            <person name="Arakawa K."/>
        </authorList>
    </citation>
    <scope>NUCLEOTIDE SEQUENCE [LARGE SCALE GENOMIC DNA]</scope>
</reference>
<protein>
    <submittedName>
        <fullName evidence="1">Uncharacterized protein</fullName>
    </submittedName>
</protein>
<comment type="caution">
    <text evidence="1">The sequence shown here is derived from an EMBL/GenBank/DDBJ whole genome shotgun (WGS) entry which is preliminary data.</text>
</comment>